<gene>
    <name evidence="2" type="ORF">WJX84_003710</name>
</gene>
<dbReference type="EMBL" id="JALJOV010000214">
    <property type="protein sequence ID" value="KAK9865822.1"/>
    <property type="molecule type" value="Genomic_DNA"/>
</dbReference>
<evidence type="ECO:0000256" key="1">
    <source>
        <dbReference type="SAM" id="SignalP"/>
    </source>
</evidence>
<evidence type="ECO:0000313" key="2">
    <source>
        <dbReference type="EMBL" id="KAK9865822.1"/>
    </source>
</evidence>
<reference evidence="2 3" key="1">
    <citation type="journal article" date="2024" name="Nat. Commun.">
        <title>Phylogenomics reveals the evolutionary origins of lichenization in chlorophyte algae.</title>
        <authorList>
            <person name="Puginier C."/>
            <person name="Libourel C."/>
            <person name="Otte J."/>
            <person name="Skaloud P."/>
            <person name="Haon M."/>
            <person name="Grisel S."/>
            <person name="Petersen M."/>
            <person name="Berrin J.G."/>
            <person name="Delaux P.M."/>
            <person name="Dal Grande F."/>
            <person name="Keller J."/>
        </authorList>
    </citation>
    <scope>NUCLEOTIDE SEQUENCE [LARGE SCALE GENOMIC DNA]</scope>
    <source>
        <strain evidence="2 3">SAG 2523</strain>
    </source>
</reference>
<feature type="signal peptide" evidence="1">
    <location>
        <begin position="1"/>
        <end position="24"/>
    </location>
</feature>
<keyword evidence="3" id="KW-1185">Reference proteome</keyword>
<sequence>MSGRHMQQTCVPLLKLFFNKLVSGSTAAKALSVNTIQDYGNAETRLGHPSDRKWEAPCKSSPRTCVLPGAETDLP</sequence>
<organism evidence="2 3">
    <name type="scientific">Apatococcus fuscideae</name>
    <dbReference type="NCBI Taxonomy" id="2026836"/>
    <lineage>
        <taxon>Eukaryota</taxon>
        <taxon>Viridiplantae</taxon>
        <taxon>Chlorophyta</taxon>
        <taxon>core chlorophytes</taxon>
        <taxon>Trebouxiophyceae</taxon>
        <taxon>Chlorellales</taxon>
        <taxon>Chlorellaceae</taxon>
        <taxon>Apatococcus</taxon>
    </lineage>
</organism>
<feature type="chain" id="PRO_5043553542" evidence="1">
    <location>
        <begin position="25"/>
        <end position="75"/>
    </location>
</feature>
<name>A0AAW1T9R8_9CHLO</name>
<accession>A0AAW1T9R8</accession>
<keyword evidence="1" id="KW-0732">Signal</keyword>
<proteinExistence type="predicted"/>
<dbReference type="Proteomes" id="UP001485043">
    <property type="component" value="Unassembled WGS sequence"/>
</dbReference>
<comment type="caution">
    <text evidence="2">The sequence shown here is derived from an EMBL/GenBank/DDBJ whole genome shotgun (WGS) entry which is preliminary data.</text>
</comment>
<protein>
    <submittedName>
        <fullName evidence="2">Uncharacterized protein</fullName>
    </submittedName>
</protein>
<evidence type="ECO:0000313" key="3">
    <source>
        <dbReference type="Proteomes" id="UP001485043"/>
    </source>
</evidence>
<dbReference type="AlphaFoldDB" id="A0AAW1T9R8"/>